<feature type="region of interest" description="Disordered" evidence="8">
    <location>
        <begin position="1"/>
        <end position="20"/>
    </location>
</feature>
<feature type="domain" description="Protein kinase" evidence="9">
    <location>
        <begin position="133"/>
        <end position="429"/>
    </location>
</feature>
<gene>
    <name evidence="10" type="primary">YAK1</name>
    <name evidence="10" type="ORF">TWF730_007158</name>
</gene>
<evidence type="ECO:0000256" key="3">
    <source>
        <dbReference type="ARBA" id="ARBA00022679"/>
    </source>
</evidence>
<evidence type="ECO:0000256" key="7">
    <source>
        <dbReference type="PROSITE-ProRule" id="PRU10141"/>
    </source>
</evidence>
<evidence type="ECO:0000313" key="10">
    <source>
        <dbReference type="EMBL" id="KAK6357798.1"/>
    </source>
</evidence>
<dbReference type="Gene3D" id="3.30.200.20">
    <property type="entry name" value="Phosphorylase Kinase, domain 1"/>
    <property type="match status" value="1"/>
</dbReference>
<dbReference type="PROSITE" id="PS50011">
    <property type="entry name" value="PROTEIN_KINASE_DOM"/>
    <property type="match status" value="1"/>
</dbReference>
<dbReference type="InterPro" id="IPR017441">
    <property type="entry name" value="Protein_kinase_ATP_BS"/>
</dbReference>
<feature type="compositionally biased region" description="Low complexity" evidence="8">
    <location>
        <begin position="514"/>
        <end position="525"/>
    </location>
</feature>
<dbReference type="SUPFAM" id="SSF56112">
    <property type="entry name" value="Protein kinase-like (PK-like)"/>
    <property type="match status" value="1"/>
</dbReference>
<proteinExistence type="inferred from homology"/>
<feature type="region of interest" description="Disordered" evidence="8">
    <location>
        <begin position="509"/>
        <end position="665"/>
    </location>
</feature>
<dbReference type="PROSITE" id="PS00107">
    <property type="entry name" value="PROTEIN_KINASE_ATP"/>
    <property type="match status" value="1"/>
</dbReference>
<dbReference type="InterPro" id="IPR011009">
    <property type="entry name" value="Kinase-like_dom_sf"/>
</dbReference>
<dbReference type="GO" id="GO:0004713">
    <property type="term" value="F:protein tyrosine kinase activity"/>
    <property type="evidence" value="ECO:0007669"/>
    <property type="project" value="TreeGrafter"/>
</dbReference>
<comment type="similarity">
    <text evidence="1">Belongs to the protein kinase superfamily. CMGC Ser/Thr protein kinase family. MNB/DYRK subfamily.</text>
</comment>
<feature type="compositionally biased region" description="Low complexity" evidence="8">
    <location>
        <begin position="444"/>
        <end position="454"/>
    </location>
</feature>
<keyword evidence="11" id="KW-1185">Reference proteome</keyword>
<feature type="compositionally biased region" description="Polar residues" evidence="8">
    <location>
        <begin position="527"/>
        <end position="543"/>
    </location>
</feature>
<reference evidence="10 11" key="1">
    <citation type="submission" date="2019-10" db="EMBL/GenBank/DDBJ databases">
        <authorList>
            <person name="Palmer J.M."/>
        </authorList>
    </citation>
    <scope>NUCLEOTIDE SEQUENCE [LARGE SCALE GENOMIC DNA]</scope>
    <source>
        <strain evidence="10 11">TWF730</strain>
    </source>
</reference>
<evidence type="ECO:0000256" key="6">
    <source>
        <dbReference type="ARBA" id="ARBA00022840"/>
    </source>
</evidence>
<dbReference type="Proteomes" id="UP001373714">
    <property type="component" value="Unassembled WGS sequence"/>
</dbReference>
<feature type="compositionally biased region" description="Polar residues" evidence="8">
    <location>
        <begin position="462"/>
        <end position="488"/>
    </location>
</feature>
<comment type="caution">
    <text evidence="10">The sequence shown here is derived from an EMBL/GenBank/DDBJ whole genome shotgun (WGS) entry which is preliminary data.</text>
</comment>
<feature type="compositionally biased region" description="Polar residues" evidence="8">
    <location>
        <begin position="551"/>
        <end position="606"/>
    </location>
</feature>
<dbReference type="InterPro" id="IPR000719">
    <property type="entry name" value="Prot_kinase_dom"/>
</dbReference>
<evidence type="ECO:0000256" key="4">
    <source>
        <dbReference type="ARBA" id="ARBA00022741"/>
    </source>
</evidence>
<sequence length="686" mass="76969">MMHIPGTQLPRTGAAAASASSYPTSKSEIVHSFVRTAQPKDIVGHTNTQPAYRRAHPEGGFISPVQALTCYLPATYRICNPNFKYESSRNPRRVLTKPSKGVKNDGYDNEDSDYILYVNDILGSEEAGHKNRYLILDVLGQGTFGQVVKCQNLRTQEVVAVKVVKNRTAYFNQSMMEVSVLDLLNSKLDKNDEHHILRLKDTFIHRQHLCLVFELLSVNLYELIKQNQFRGLSTTLESPIIKVIDFGSACDERQTVYTYIQSRFYRSPEVLLLLPYSSAIDMWSLGCIVVELFLGLPLFPGSSEYNQVARIVEMLGLPPTWMLEMGKQSGEFFEKVTDEFGRKTYRLKSMETYSREHGTKEQPSKRYFQATTLPDIINQYAMPRKNMKPAEIEREMNNRVAFIDFVRGLLNINPLERWSPQQAKLHPFITQQKFTGPFVPPMNLKSSPSSGLPKSPHPPMASNVNQTNNPQPISSQHMINNPDQTLKNKPNPGGIPQQLAANYQTPPAGAYVNPATHATQTQPPTYSGPNYNTNGSQQFQQPAVNPPPPYSTNHTGYNVPQASQHQPNQQALGGGYHTQQQPPSLYQTATTRAGRQRASTIGQNDSGIPPQLSRHAMLLDPNQPIRLQPSPAYYPPPSDGEATSGGKSRRRSQAGQGGQRSQRDFIRTLEDRTLEDGLFNNQAQWQ</sequence>
<evidence type="ECO:0000313" key="11">
    <source>
        <dbReference type="Proteomes" id="UP001373714"/>
    </source>
</evidence>
<keyword evidence="6 7" id="KW-0067">ATP-binding</keyword>
<name>A0AAV9V9W8_9PEZI</name>
<keyword evidence="2" id="KW-0723">Serine/threonine-protein kinase</keyword>
<dbReference type="PANTHER" id="PTHR24058">
    <property type="entry name" value="DUAL SPECIFICITY PROTEIN KINASE"/>
    <property type="match status" value="1"/>
</dbReference>
<organism evidence="10 11">
    <name type="scientific">Orbilia blumenaviensis</name>
    <dbReference type="NCBI Taxonomy" id="1796055"/>
    <lineage>
        <taxon>Eukaryota</taxon>
        <taxon>Fungi</taxon>
        <taxon>Dikarya</taxon>
        <taxon>Ascomycota</taxon>
        <taxon>Pezizomycotina</taxon>
        <taxon>Orbiliomycetes</taxon>
        <taxon>Orbiliales</taxon>
        <taxon>Orbiliaceae</taxon>
        <taxon>Orbilia</taxon>
    </lineage>
</organism>
<keyword evidence="4 7" id="KW-0547">Nucleotide-binding</keyword>
<dbReference type="InterPro" id="IPR050494">
    <property type="entry name" value="Ser_Thr_dual-spec_kinase"/>
</dbReference>
<evidence type="ECO:0000256" key="2">
    <source>
        <dbReference type="ARBA" id="ARBA00022527"/>
    </source>
</evidence>
<dbReference type="GO" id="GO:0004674">
    <property type="term" value="F:protein serine/threonine kinase activity"/>
    <property type="evidence" value="ECO:0007669"/>
    <property type="project" value="UniProtKB-KW"/>
</dbReference>
<evidence type="ECO:0000256" key="8">
    <source>
        <dbReference type="SAM" id="MobiDB-lite"/>
    </source>
</evidence>
<evidence type="ECO:0000256" key="5">
    <source>
        <dbReference type="ARBA" id="ARBA00022777"/>
    </source>
</evidence>
<accession>A0AAV9V9W8</accession>
<feature type="binding site" evidence="7">
    <location>
        <position position="162"/>
    </location>
    <ligand>
        <name>ATP</name>
        <dbReference type="ChEBI" id="CHEBI:30616"/>
    </ligand>
</feature>
<dbReference type="Gene3D" id="1.10.510.10">
    <property type="entry name" value="Transferase(Phosphotransferase) domain 1"/>
    <property type="match status" value="1"/>
</dbReference>
<protein>
    <submittedName>
        <fullName evidence="10">Dual specificity protein kinase yak1</fullName>
    </submittedName>
</protein>
<dbReference type="GO" id="GO:0005524">
    <property type="term" value="F:ATP binding"/>
    <property type="evidence" value="ECO:0007669"/>
    <property type="project" value="UniProtKB-UniRule"/>
</dbReference>
<dbReference type="EMBL" id="JAVHNS010000004">
    <property type="protein sequence ID" value="KAK6357798.1"/>
    <property type="molecule type" value="Genomic_DNA"/>
</dbReference>
<feature type="region of interest" description="Disordered" evidence="8">
    <location>
        <begin position="443"/>
        <end position="493"/>
    </location>
</feature>
<dbReference type="PANTHER" id="PTHR24058:SF17">
    <property type="entry name" value="HOMEODOMAIN INTERACTING PROTEIN KINASE, ISOFORM D"/>
    <property type="match status" value="1"/>
</dbReference>
<dbReference type="GO" id="GO:0005737">
    <property type="term" value="C:cytoplasm"/>
    <property type="evidence" value="ECO:0007669"/>
    <property type="project" value="TreeGrafter"/>
</dbReference>
<dbReference type="FunFam" id="3.30.200.20:FF:000087">
    <property type="entry name" value="Dual specificity tyrosine-phosphorylation-regulated kinase 1A"/>
    <property type="match status" value="1"/>
</dbReference>
<dbReference type="AlphaFoldDB" id="A0AAV9V9W8"/>
<evidence type="ECO:0000259" key="9">
    <source>
        <dbReference type="PROSITE" id="PS50011"/>
    </source>
</evidence>
<dbReference type="GO" id="GO:0005634">
    <property type="term" value="C:nucleus"/>
    <property type="evidence" value="ECO:0007669"/>
    <property type="project" value="TreeGrafter"/>
</dbReference>
<keyword evidence="5 10" id="KW-0418">Kinase</keyword>
<dbReference type="Pfam" id="PF00069">
    <property type="entry name" value="Pkinase"/>
    <property type="match status" value="2"/>
</dbReference>
<keyword evidence="3" id="KW-0808">Transferase</keyword>
<evidence type="ECO:0000256" key="1">
    <source>
        <dbReference type="ARBA" id="ARBA00008867"/>
    </source>
</evidence>